<keyword evidence="2" id="KW-1185">Reference proteome</keyword>
<dbReference type="Gramene" id="TraesCS1B03G0069100.2">
    <property type="protein sequence ID" value="TraesCS1B03G0069100.2.CDS"/>
    <property type="gene ID" value="TraesCS1B03G0069100"/>
</dbReference>
<dbReference type="EnsemblPlants" id="TraesCS1B02G034800.2">
    <property type="protein sequence ID" value="TraesCS1B02G034800.2"/>
    <property type="gene ID" value="TraesCS1B02G034800"/>
</dbReference>
<evidence type="ECO:0000313" key="2">
    <source>
        <dbReference type="Proteomes" id="UP000019116"/>
    </source>
</evidence>
<dbReference type="Gramene" id="TraesCS1B02G034800.2">
    <property type="protein sequence ID" value="TraesCS1B02G034800.2"/>
    <property type="gene ID" value="TraesCS1B02G034800"/>
</dbReference>
<sequence>MISNMPLLEDLLLPHVCPRGQGVTVVATSSARRSVHSNTFKQDDVHFFLKSSGSFFLHELFLIIDLICRIYIRLAQFDELELFYVGHYNFCEFLLLARCNARALLLVIS</sequence>
<reference evidence="1" key="2">
    <citation type="submission" date="2018-10" db="UniProtKB">
        <authorList>
            <consortium name="EnsemblPlants"/>
        </authorList>
    </citation>
    <scope>IDENTIFICATION</scope>
</reference>
<dbReference type="AlphaFoldDB" id="A0A3B5YS03"/>
<proteinExistence type="predicted"/>
<accession>A0A3B5YS03</accession>
<protein>
    <submittedName>
        <fullName evidence="1">Uncharacterized protein</fullName>
    </submittedName>
</protein>
<name>A0A3B5YS03_WHEAT</name>
<dbReference type="OrthoDB" id="711112at2759"/>
<reference evidence="1" key="1">
    <citation type="submission" date="2018-08" db="EMBL/GenBank/DDBJ databases">
        <authorList>
            <person name="Rossello M."/>
        </authorList>
    </citation>
    <scope>NUCLEOTIDE SEQUENCE [LARGE SCALE GENOMIC DNA]</scope>
    <source>
        <strain evidence="1">cv. Chinese Spring</strain>
    </source>
</reference>
<evidence type="ECO:0000313" key="1">
    <source>
        <dbReference type="EnsemblPlants" id="TraesCS1B02G034800.2"/>
    </source>
</evidence>
<dbReference type="Proteomes" id="UP000019116">
    <property type="component" value="Chromosome 1B"/>
</dbReference>
<organism evidence="1">
    <name type="scientific">Triticum aestivum</name>
    <name type="common">Wheat</name>
    <dbReference type="NCBI Taxonomy" id="4565"/>
    <lineage>
        <taxon>Eukaryota</taxon>
        <taxon>Viridiplantae</taxon>
        <taxon>Streptophyta</taxon>
        <taxon>Embryophyta</taxon>
        <taxon>Tracheophyta</taxon>
        <taxon>Spermatophyta</taxon>
        <taxon>Magnoliopsida</taxon>
        <taxon>Liliopsida</taxon>
        <taxon>Poales</taxon>
        <taxon>Poaceae</taxon>
        <taxon>BOP clade</taxon>
        <taxon>Pooideae</taxon>
        <taxon>Triticodae</taxon>
        <taxon>Triticeae</taxon>
        <taxon>Triticinae</taxon>
        <taxon>Triticum</taxon>
    </lineage>
</organism>